<organism evidence="3 4">
    <name type="scientific">Hylemonella gracilis str. Niagara R</name>
    <dbReference type="NCBI Taxonomy" id="1458275"/>
    <lineage>
        <taxon>Bacteria</taxon>
        <taxon>Pseudomonadati</taxon>
        <taxon>Pseudomonadota</taxon>
        <taxon>Betaproteobacteria</taxon>
        <taxon>Burkholderiales</taxon>
        <taxon>Comamonadaceae</taxon>
        <taxon>Hylemonella</taxon>
    </lineage>
</organism>
<feature type="transmembrane region" description="Helical" evidence="1">
    <location>
        <begin position="12"/>
        <end position="30"/>
    </location>
</feature>
<dbReference type="STRING" id="1458275.AZ34_05900"/>
<feature type="transmembrane region" description="Helical" evidence="1">
    <location>
        <begin position="131"/>
        <end position="151"/>
    </location>
</feature>
<evidence type="ECO:0000313" key="3">
    <source>
        <dbReference type="EMBL" id="EYC50640.1"/>
    </source>
</evidence>
<dbReference type="AlphaFoldDB" id="A0A016XFG3"/>
<keyword evidence="1" id="KW-0812">Transmembrane</keyword>
<reference evidence="3 4" key="1">
    <citation type="submission" date="2014-02" db="EMBL/GenBank/DDBJ databases">
        <title>Draft Genome of Hylemonella gracilis isolated from the Niagara River.</title>
        <authorList>
            <person name="Pawlowski D.R."/>
            <person name="Koudelka G.B."/>
        </authorList>
    </citation>
    <scope>NUCLEOTIDE SEQUENCE [LARGE SCALE GENOMIC DNA]</scope>
    <source>
        <strain evidence="3 4">Niagara R</strain>
    </source>
</reference>
<proteinExistence type="predicted"/>
<evidence type="ECO:0000256" key="1">
    <source>
        <dbReference type="SAM" id="Phobius"/>
    </source>
</evidence>
<feature type="transmembrane region" description="Helical" evidence="1">
    <location>
        <begin position="81"/>
        <end position="100"/>
    </location>
</feature>
<keyword evidence="1" id="KW-1133">Transmembrane helix</keyword>
<gene>
    <name evidence="3" type="ORF">AZ34_05900</name>
</gene>
<dbReference type="Pfam" id="PF07331">
    <property type="entry name" value="TctB"/>
    <property type="match status" value="1"/>
</dbReference>
<comment type="caution">
    <text evidence="3">The sequence shown here is derived from an EMBL/GenBank/DDBJ whole genome shotgun (WGS) entry which is preliminary data.</text>
</comment>
<feature type="transmembrane region" description="Helical" evidence="1">
    <location>
        <begin position="106"/>
        <end position="124"/>
    </location>
</feature>
<dbReference type="EMBL" id="JEMG01000001">
    <property type="protein sequence ID" value="EYC50640.1"/>
    <property type="molecule type" value="Genomic_DNA"/>
</dbReference>
<feature type="transmembrane region" description="Helical" evidence="1">
    <location>
        <begin position="42"/>
        <end position="60"/>
    </location>
</feature>
<feature type="domain" description="DUF1468" evidence="2">
    <location>
        <begin position="11"/>
        <end position="155"/>
    </location>
</feature>
<accession>A0A016XFG3</accession>
<protein>
    <submittedName>
        <fullName evidence="3">Membrane protein</fullName>
    </submittedName>
</protein>
<sequence length="164" mass="17155">MKVIKSEKDFFSGLMFVIVGGAFAIGATGYTIGTGARMGPGYFPLLLGILLTVLGLFVMLKGLRKSQDGKGDKLGGVAWKPLVFVIGANLLFGVLLGGLPSIGLPSFGLIVAIYALTVVASLAGERFSLKGALILATILAITSYVAFVKLLNLQFQVWPAFITG</sequence>
<dbReference type="eggNOG" id="ENOG502ZU9N">
    <property type="taxonomic scope" value="Bacteria"/>
</dbReference>
<keyword evidence="1" id="KW-0472">Membrane</keyword>
<dbReference type="InterPro" id="IPR009936">
    <property type="entry name" value="DUF1468"/>
</dbReference>
<dbReference type="Proteomes" id="UP000023268">
    <property type="component" value="Unassembled WGS sequence"/>
</dbReference>
<evidence type="ECO:0000313" key="4">
    <source>
        <dbReference type="Proteomes" id="UP000023268"/>
    </source>
</evidence>
<name>A0A016XFG3_9BURK</name>
<evidence type="ECO:0000259" key="2">
    <source>
        <dbReference type="Pfam" id="PF07331"/>
    </source>
</evidence>